<accession>H2B213</accession>
<dbReference type="GO" id="GO:0000145">
    <property type="term" value="C:exocyst"/>
    <property type="evidence" value="ECO:0007669"/>
    <property type="project" value="EnsemblFungi"/>
</dbReference>
<dbReference type="CDD" id="cd13315">
    <property type="entry name" value="PH_Sec3"/>
    <property type="match status" value="1"/>
</dbReference>
<dbReference type="InParanoid" id="H2B213"/>
<dbReference type="GO" id="GO:0005934">
    <property type="term" value="C:cellular bud tip"/>
    <property type="evidence" value="ECO:0007669"/>
    <property type="project" value="EnsemblFungi"/>
</dbReference>
<proteinExistence type="inferred from homology"/>
<dbReference type="InterPro" id="IPR048628">
    <property type="entry name" value="Sec3_C"/>
</dbReference>
<evidence type="ECO:0000313" key="7">
    <source>
        <dbReference type="EMBL" id="CCF60663.1"/>
    </source>
</evidence>
<dbReference type="SMART" id="SM01313">
    <property type="entry name" value="Sec3-PIP2_bind"/>
    <property type="match status" value="1"/>
</dbReference>
<feature type="region of interest" description="Disordered" evidence="5">
    <location>
        <begin position="281"/>
        <end position="313"/>
    </location>
</feature>
<protein>
    <recommendedName>
        <fullName evidence="6">Exocyst complex component Sec3 PIP2-binding N-terminal domain-containing protein</fullName>
    </recommendedName>
</protein>
<dbReference type="GO" id="GO:0005935">
    <property type="term" value="C:cellular bud neck"/>
    <property type="evidence" value="ECO:0007669"/>
    <property type="project" value="EnsemblFungi"/>
</dbReference>
<dbReference type="GO" id="GO:0000131">
    <property type="term" value="C:incipient cellular bud site"/>
    <property type="evidence" value="ECO:0007669"/>
    <property type="project" value="EnsemblFungi"/>
</dbReference>
<dbReference type="Gene3D" id="2.30.29.90">
    <property type="match status" value="1"/>
</dbReference>
<feature type="region of interest" description="Disordered" evidence="5">
    <location>
        <begin position="1"/>
        <end position="77"/>
    </location>
</feature>
<feature type="domain" description="Exocyst complex component Sec3 PIP2-binding N-terminal" evidence="6">
    <location>
        <begin position="129"/>
        <end position="217"/>
    </location>
</feature>
<dbReference type="AlphaFoldDB" id="H2B213"/>
<feature type="compositionally biased region" description="Polar residues" evidence="5">
    <location>
        <begin position="354"/>
        <end position="369"/>
    </location>
</feature>
<dbReference type="GO" id="GO:0048309">
    <property type="term" value="P:endoplasmic reticulum inheritance"/>
    <property type="evidence" value="ECO:0007669"/>
    <property type="project" value="EnsemblFungi"/>
</dbReference>
<dbReference type="GO" id="GO:0043332">
    <property type="term" value="C:mating projection tip"/>
    <property type="evidence" value="ECO:0007669"/>
    <property type="project" value="EnsemblFungi"/>
</dbReference>
<feature type="region of interest" description="Disordered" evidence="5">
    <location>
        <begin position="354"/>
        <end position="374"/>
    </location>
</feature>
<name>H2B213_KAZAF</name>
<dbReference type="GO" id="GO:0005886">
    <property type="term" value="C:plasma membrane"/>
    <property type="evidence" value="ECO:0007669"/>
    <property type="project" value="TreeGrafter"/>
</dbReference>
<dbReference type="FunCoup" id="H2B213">
    <property type="interactions" value="84"/>
</dbReference>
<evidence type="ECO:0000256" key="2">
    <source>
        <dbReference type="ARBA" id="ARBA00022448"/>
    </source>
</evidence>
<keyword evidence="8" id="KW-1185">Reference proteome</keyword>
<keyword evidence="3" id="KW-0268">Exocytosis</keyword>
<dbReference type="GO" id="GO:0031267">
    <property type="term" value="F:small GTPase binding"/>
    <property type="evidence" value="ECO:0007669"/>
    <property type="project" value="EnsemblFungi"/>
</dbReference>
<dbReference type="PANTHER" id="PTHR16092">
    <property type="entry name" value="SEC3/SYNTAXIN-RELATED"/>
    <property type="match status" value="1"/>
</dbReference>
<dbReference type="InterPro" id="IPR019160">
    <property type="entry name" value="Sec3_CC"/>
</dbReference>
<organism evidence="7 8">
    <name type="scientific">Kazachstania africana (strain ATCC 22294 / BCRC 22015 / CBS 2517 / CECT 1963 / NBRC 1671 / NRRL Y-8276)</name>
    <name type="common">Yeast</name>
    <name type="synonym">Kluyveromyces africanus</name>
    <dbReference type="NCBI Taxonomy" id="1071382"/>
    <lineage>
        <taxon>Eukaryota</taxon>
        <taxon>Fungi</taxon>
        <taxon>Dikarya</taxon>
        <taxon>Ascomycota</taxon>
        <taxon>Saccharomycotina</taxon>
        <taxon>Saccharomycetes</taxon>
        <taxon>Saccharomycetales</taxon>
        <taxon>Saccharomycetaceae</taxon>
        <taxon>Kazachstania</taxon>
    </lineage>
</organism>
<reference evidence="7 8" key="1">
    <citation type="journal article" date="2011" name="Proc. Natl. Acad. Sci. U.S.A.">
        <title>Evolutionary erosion of yeast sex chromosomes by mating-type switching accidents.</title>
        <authorList>
            <person name="Gordon J.L."/>
            <person name="Armisen D."/>
            <person name="Proux-Wera E."/>
            <person name="Oheigeartaigh S.S."/>
            <person name="Byrne K.P."/>
            <person name="Wolfe K.H."/>
        </authorList>
    </citation>
    <scope>NUCLEOTIDE SEQUENCE [LARGE SCALE GENOMIC DNA]</scope>
    <source>
        <strain evidence="8">ATCC 22294 / BCRC 22015 / CBS 2517 / CECT 1963 / NBRC 1671 / NRRL Y-8276</strain>
    </source>
</reference>
<dbReference type="InterPro" id="IPR028258">
    <property type="entry name" value="Sec3-PIP2_bind"/>
</dbReference>
<evidence type="ECO:0000256" key="3">
    <source>
        <dbReference type="ARBA" id="ARBA00022483"/>
    </source>
</evidence>
<dbReference type="GeneID" id="13886871"/>
<evidence type="ECO:0000256" key="1">
    <source>
        <dbReference type="ARBA" id="ARBA00006518"/>
    </source>
</evidence>
<keyword evidence="2" id="KW-0813">Transport</keyword>
<dbReference type="Pfam" id="PF09763">
    <property type="entry name" value="Sec3_CC"/>
    <property type="match status" value="1"/>
</dbReference>
<gene>
    <name evidence="7" type="primary">KAFR0L00560</name>
    <name evidence="7" type="ORF">KAFR_0L00560</name>
</gene>
<keyword evidence="4" id="KW-0175">Coiled coil</keyword>
<dbReference type="Proteomes" id="UP000005220">
    <property type="component" value="Chromosome 12"/>
</dbReference>
<dbReference type="PANTHER" id="PTHR16092:SF14">
    <property type="entry name" value="EXOCYST COMPLEX COMPONENT 1 ISOFORM X1"/>
    <property type="match status" value="1"/>
</dbReference>
<evidence type="ECO:0000256" key="4">
    <source>
        <dbReference type="ARBA" id="ARBA00023054"/>
    </source>
</evidence>
<evidence type="ECO:0000259" key="6">
    <source>
        <dbReference type="SMART" id="SM01313"/>
    </source>
</evidence>
<dbReference type="STRING" id="1071382.H2B213"/>
<dbReference type="RefSeq" id="XP_003959798.1">
    <property type="nucleotide sequence ID" value="XM_003959749.1"/>
</dbReference>
<dbReference type="Pfam" id="PF15277">
    <property type="entry name" value="Sec3-PIP2_bind"/>
    <property type="match status" value="1"/>
</dbReference>
<dbReference type="HOGENOM" id="CLU_002075_1_0_1"/>
<dbReference type="eggNOG" id="ENOG502QSCI">
    <property type="taxonomic scope" value="Eukaryota"/>
</dbReference>
<dbReference type="KEGG" id="kaf:KAFR_0L00560"/>
<comment type="similarity">
    <text evidence="1">Belongs to the SEC3 family.</text>
</comment>
<feature type="compositionally biased region" description="Polar residues" evidence="5">
    <location>
        <begin position="15"/>
        <end position="40"/>
    </location>
</feature>
<dbReference type="GO" id="GO:0001927">
    <property type="term" value="P:exocyst assembly"/>
    <property type="evidence" value="ECO:0007669"/>
    <property type="project" value="EnsemblFungi"/>
</dbReference>
<dbReference type="EMBL" id="HE650832">
    <property type="protein sequence ID" value="CCF60663.1"/>
    <property type="molecule type" value="Genomic_DNA"/>
</dbReference>
<evidence type="ECO:0000256" key="5">
    <source>
        <dbReference type="SAM" id="MobiDB-lite"/>
    </source>
</evidence>
<dbReference type="Pfam" id="PF20654">
    <property type="entry name" value="Sec3_C-term"/>
    <property type="match status" value="1"/>
</dbReference>
<evidence type="ECO:0000313" key="8">
    <source>
        <dbReference type="Proteomes" id="UP000005220"/>
    </source>
</evidence>
<dbReference type="GO" id="GO:0051601">
    <property type="term" value="P:exocyst localization"/>
    <property type="evidence" value="ECO:0007669"/>
    <property type="project" value="EnsemblFungi"/>
</dbReference>
<dbReference type="GO" id="GO:0006893">
    <property type="term" value="P:Golgi to plasma membrane transport"/>
    <property type="evidence" value="ECO:0007669"/>
    <property type="project" value="EnsemblFungi"/>
</dbReference>
<dbReference type="OrthoDB" id="27109at2759"/>
<feature type="compositionally biased region" description="Polar residues" evidence="5">
    <location>
        <begin position="299"/>
        <end position="313"/>
    </location>
</feature>
<sequence>MKSAISPFKKKSHSRQASMNDSTTHQRTVSSGSYKQQHGRTPSAGGIHPPVSGSNSTHRRTTSRSSTSSQNSNFLAEQYDRDRKNIIKYCFSKPNQKTHELPNNYVTHVRIIEDARYPSSRPALDSKLENKKKRVLIVSSAANDANEIYLHKARENPDGSFQIGRTWSLKDLLRIERDLQVEEGFIVTMGKKYYWETNTAKERTVFIKTLVKIYIQVFEGHVPELINWDLSTFYLDERSYKRAVVTRTSVTPTPIASPEKAMASLSLDQASVPQHENILVSEQNITRPQKFETPLKAPTEQTPQRNSLTKAPYSKNKTTLNEATNKLVLESSNTENNSTGFPTGVPELQPSASLTQVPTSHINESSISIPKSRRSEIEQSNGYMESDLDNSARRGYPATNDTLLEDLNIALSEQPDLNVPLEAAAIPSTNEQVSSKSRSNESEILPLDINAKESSKSKERLMSEEHFNSQEDELDLNETIQEQDVDLSFERGDEVRYSQSLEPNKVHMYHEVSTIQEEENAPVSGIAGVSTEAKSKKSSKKHIPIRDEDLLEALMDINWELDDDADTLLEKLESKLTETEQSFYNNMLQLQDSAPKLSAFEMDVTKECDKLNPSFSIFLMEMNNVSEDIEYVESQQNGLQVESANKKLLWNTLSELINTVSLDEGTLKELLQCPIRERNLPWMEEQLNALSNALKAIAGKSKKQNYSLKDMEALKKRREYYEKVTELFLNRVVDELGTMFAYIKNDSTSKDQLTSILSRLLVFSSLVLFCKEASNESYRSIIEQWNKNSQLIYTNIWSKILKDMNSEIPYSDEVENPQWSFQRLLKQWKNYRQTRKIIKDEPLSVNTLSSLSESFNLLELHCVTYQNFIGSFFHISSDEDFNSYVTKHRDINSRMLALDKLKPMASDRESAIAEVQLISKIFQSIVSQISTSLSDMTKNDHSVTISVMLILENKLKKLESSNQEFLQSALNRLYSQMKQTWSDFVEEQIMRAERSVFDLTNEEVSGACLELPLLVKNLEDCIFYIKEKLSIDDSDSYETISIVKVSYDTLTKTIIRVFSETRDVGTSVNIQKKSVTPEKFTELRTTLINFNWFIELLAIFNSDLNGTFDEVIISSRKIFDTEKDAYTSYLLLEAMPKLASFVNGAYHLLESGSNASSLSSWGAYSKQNLDNILNGYTSTEIDLLVEKLHERMVSYFSWSQFYQINEILCDKLWSSLQGQTVSLYLKLYTLIDKHYKNAHCRFTKNDIISAFERYKN</sequence>
<feature type="compositionally biased region" description="Low complexity" evidence="5">
    <location>
        <begin position="63"/>
        <end position="73"/>
    </location>
</feature>
<dbReference type="GO" id="GO:0005546">
    <property type="term" value="F:phosphatidylinositol-4,5-bisphosphate binding"/>
    <property type="evidence" value="ECO:0007669"/>
    <property type="project" value="EnsemblFungi"/>
</dbReference>